<dbReference type="Pfam" id="PF06945">
    <property type="entry name" value="DUF1289"/>
    <property type="match status" value="1"/>
</dbReference>
<dbReference type="RefSeq" id="WP_077668343.1">
    <property type="nucleotide sequence ID" value="NZ_MUFB01000020.1"/>
</dbReference>
<keyword evidence="3" id="KW-1185">Reference proteome</keyword>
<reference evidence="2 3" key="1">
    <citation type="journal article" date="2017" name="Genome Announc.">
        <title>Draft Genome Sequences of Salinivibrio proteolyticus, Salinivibrio sharmensis, Salinivibrio siamensis, Salinivibrio costicola subsp. alcaliphilus, Salinivibrio costicola subsp. vallismortis, and 29 New Isolates Belonging to the Genus Salinivibrio.</title>
        <authorList>
            <person name="Lopez-Hermoso C."/>
            <person name="de la Haba R.R."/>
            <person name="Sanchez-Porro C."/>
            <person name="Bayliss S.C."/>
            <person name="Feil E.J."/>
            <person name="Ventosa A."/>
        </authorList>
    </citation>
    <scope>NUCLEOTIDE SEQUENCE [LARGE SCALE GENOMIC DNA]</scope>
    <source>
        <strain evidence="2 3">JCM 14472</strain>
    </source>
</reference>
<evidence type="ECO:0000256" key="1">
    <source>
        <dbReference type="SAM" id="MobiDB-lite"/>
    </source>
</evidence>
<comment type="caution">
    <text evidence="2">The sequence shown here is derived from an EMBL/GenBank/DDBJ whole genome shotgun (WGS) entry which is preliminary data.</text>
</comment>
<name>A0ABX3K7A2_9GAMM</name>
<dbReference type="Proteomes" id="UP000189410">
    <property type="component" value="Unassembled WGS sequence"/>
</dbReference>
<sequence>MLTPCIGHCRREDDICVGCKRTLDEIVRWGKMTDDERESIMAQLPKRPDPTSVVPSYRSRNPFKRRTG</sequence>
<feature type="region of interest" description="Disordered" evidence="1">
    <location>
        <begin position="40"/>
        <end position="68"/>
    </location>
</feature>
<accession>A0ABX3K7A2</accession>
<evidence type="ECO:0000313" key="2">
    <source>
        <dbReference type="EMBL" id="OOE83541.1"/>
    </source>
</evidence>
<protein>
    <recommendedName>
        <fullName evidence="4">DUF1289 domain-containing protein</fullName>
    </recommendedName>
</protein>
<proteinExistence type="predicted"/>
<evidence type="ECO:0008006" key="4">
    <source>
        <dbReference type="Google" id="ProtNLM"/>
    </source>
</evidence>
<dbReference type="PANTHER" id="PTHR35175">
    <property type="entry name" value="DUF1289 DOMAIN-CONTAINING PROTEIN"/>
    <property type="match status" value="1"/>
</dbReference>
<dbReference type="InterPro" id="IPR010710">
    <property type="entry name" value="DUF1289"/>
</dbReference>
<evidence type="ECO:0000313" key="3">
    <source>
        <dbReference type="Proteomes" id="UP000189410"/>
    </source>
</evidence>
<organism evidence="2 3">
    <name type="scientific">Salinivibrio siamensis</name>
    <dbReference type="NCBI Taxonomy" id="414286"/>
    <lineage>
        <taxon>Bacteria</taxon>
        <taxon>Pseudomonadati</taxon>
        <taxon>Pseudomonadota</taxon>
        <taxon>Gammaproteobacteria</taxon>
        <taxon>Vibrionales</taxon>
        <taxon>Vibrionaceae</taxon>
        <taxon>Salinivibrio</taxon>
    </lineage>
</organism>
<gene>
    <name evidence="2" type="ORF">BZG73_11365</name>
</gene>
<dbReference type="PANTHER" id="PTHR35175:SF2">
    <property type="entry name" value="DUF1289 DOMAIN-CONTAINING PROTEIN"/>
    <property type="match status" value="1"/>
</dbReference>
<dbReference type="EMBL" id="MUFB01000020">
    <property type="protein sequence ID" value="OOE83541.1"/>
    <property type="molecule type" value="Genomic_DNA"/>
</dbReference>